<dbReference type="InterPro" id="IPR002048">
    <property type="entry name" value="EF_hand_dom"/>
</dbReference>
<dbReference type="Proteomes" id="UP000011014">
    <property type="component" value="Unassembled WGS sequence"/>
</dbReference>
<dbReference type="PROSITE" id="PS50222">
    <property type="entry name" value="EF_HAND_2"/>
    <property type="match status" value="1"/>
</dbReference>
<sequence length="353" mass="40281">MAPSLDRPQTVNEFRDRPVSRRERAQKAKTDQIVNHVVGNPLHRDRERRLSVTDPTDAGKVATILQRMNIQTTECRLGGKIEDSISLEQLQDIHDSFEQGGEDGLSIDEFKLVFEKILGINNAERQIERLFKKIDTSADGFIDWDEFCSYMQLEYAEKEAVGKRGATIKFVIPAIQSHAAHREEIIRLRVLADGNLMTVSKDGQMFCWKAKDLTIDKSMRLGITEDRSKCWVTDCSIVSSMNRIFAFTGDREILIYDSVSLELYCRITNFESVPLRVHCYAVPLEGQIIIILCDGLGCISVLSIKRLADTIREWKNKTNDEIPIVTLSEALGSSTVKFFRWKAHDDWVTEVYS</sequence>
<reference evidence="5" key="1">
    <citation type="journal article" date="2010" name="Science">
        <title>Plasticity of animal genome architecture unmasked by rapid evolution of a pelagic tunicate.</title>
        <authorList>
            <person name="Denoeud F."/>
            <person name="Henriet S."/>
            <person name="Mungpakdee S."/>
            <person name="Aury J.M."/>
            <person name="Da Silva C."/>
            <person name="Brinkmann H."/>
            <person name="Mikhaleva J."/>
            <person name="Olsen L.C."/>
            <person name="Jubin C."/>
            <person name="Canestro C."/>
            <person name="Bouquet J.M."/>
            <person name="Danks G."/>
            <person name="Poulain J."/>
            <person name="Campsteijn C."/>
            <person name="Adamski M."/>
            <person name="Cross I."/>
            <person name="Yadetie F."/>
            <person name="Muffato M."/>
            <person name="Louis A."/>
            <person name="Butcher S."/>
            <person name="Tsagkogeorga G."/>
            <person name="Konrad A."/>
            <person name="Singh S."/>
            <person name="Jensen M.F."/>
            <person name="Cong E.H."/>
            <person name="Eikeseth-Otteraa H."/>
            <person name="Noel B."/>
            <person name="Anthouard V."/>
            <person name="Porcel B.M."/>
            <person name="Kachouri-Lafond R."/>
            <person name="Nishino A."/>
            <person name="Ugolini M."/>
            <person name="Chourrout P."/>
            <person name="Nishida H."/>
            <person name="Aasland R."/>
            <person name="Huzurbazar S."/>
            <person name="Westhof E."/>
            <person name="Delsuc F."/>
            <person name="Lehrach H."/>
            <person name="Reinhardt R."/>
            <person name="Weissenbach J."/>
            <person name="Roy S.W."/>
            <person name="Artiguenave F."/>
            <person name="Postlethwait J.H."/>
            <person name="Manak J.R."/>
            <person name="Thompson E.M."/>
            <person name="Jaillon O."/>
            <person name="Du Pasquier L."/>
            <person name="Boudinot P."/>
            <person name="Liberles D.A."/>
            <person name="Volff J.N."/>
            <person name="Philippe H."/>
            <person name="Lenhard B."/>
            <person name="Roest Crollius H."/>
            <person name="Wincker P."/>
            <person name="Chourrout D."/>
        </authorList>
    </citation>
    <scope>NUCLEOTIDE SEQUENCE [LARGE SCALE GENOMIC DNA]</scope>
</reference>
<dbReference type="Gene3D" id="2.130.10.10">
    <property type="entry name" value="YVTN repeat-like/Quinoprotein amine dehydrogenase"/>
    <property type="match status" value="1"/>
</dbReference>
<proteinExistence type="predicted"/>
<dbReference type="EMBL" id="FN658348">
    <property type="protein sequence ID" value="CBY43532.1"/>
    <property type="molecule type" value="Genomic_DNA"/>
</dbReference>
<dbReference type="Pfam" id="PF13499">
    <property type="entry name" value="EF-hand_7"/>
    <property type="match status" value="1"/>
</dbReference>
<name>E4Z754_OIKDI</name>
<organism evidence="5">
    <name type="scientific">Oikopleura dioica</name>
    <name type="common">Tunicate</name>
    <dbReference type="NCBI Taxonomy" id="34765"/>
    <lineage>
        <taxon>Eukaryota</taxon>
        <taxon>Metazoa</taxon>
        <taxon>Chordata</taxon>
        <taxon>Tunicata</taxon>
        <taxon>Appendicularia</taxon>
        <taxon>Copelata</taxon>
        <taxon>Oikopleuridae</taxon>
        <taxon>Oikopleura</taxon>
    </lineage>
</organism>
<evidence type="ECO:0000313" key="5">
    <source>
        <dbReference type="EMBL" id="CBY43532.1"/>
    </source>
</evidence>
<dbReference type="InterPro" id="IPR051242">
    <property type="entry name" value="WD-EF-hand_domain"/>
</dbReference>
<dbReference type="Gene3D" id="1.10.238.10">
    <property type="entry name" value="EF-hand"/>
    <property type="match status" value="1"/>
</dbReference>
<evidence type="ECO:0000256" key="3">
    <source>
        <dbReference type="SAM" id="MobiDB-lite"/>
    </source>
</evidence>
<keyword evidence="2" id="KW-0106">Calcium</keyword>
<dbReference type="InterPro" id="IPR036322">
    <property type="entry name" value="WD40_repeat_dom_sf"/>
</dbReference>
<dbReference type="GO" id="GO:0005509">
    <property type="term" value="F:calcium ion binding"/>
    <property type="evidence" value="ECO:0007669"/>
    <property type="project" value="InterPro"/>
</dbReference>
<keyword evidence="1" id="KW-0677">Repeat</keyword>
<dbReference type="SUPFAM" id="SSF50978">
    <property type="entry name" value="WD40 repeat-like"/>
    <property type="match status" value="1"/>
</dbReference>
<dbReference type="InterPro" id="IPR018247">
    <property type="entry name" value="EF_Hand_1_Ca_BS"/>
</dbReference>
<evidence type="ECO:0000256" key="2">
    <source>
        <dbReference type="ARBA" id="ARBA00022837"/>
    </source>
</evidence>
<gene>
    <name evidence="5" type="ORF">GSOID_T00028142001</name>
</gene>
<protein>
    <recommendedName>
        <fullName evidence="4">EF-hand domain-containing protein</fullName>
    </recommendedName>
</protein>
<dbReference type="InterPro" id="IPR011992">
    <property type="entry name" value="EF-hand-dom_pair"/>
</dbReference>
<feature type="domain" description="EF-hand" evidence="4">
    <location>
        <begin position="122"/>
        <end position="157"/>
    </location>
</feature>
<dbReference type="PANTHER" id="PTHR44324">
    <property type="entry name" value="WD40 REPEAT DOMAIN 95"/>
    <property type="match status" value="1"/>
</dbReference>
<dbReference type="SUPFAM" id="SSF47473">
    <property type="entry name" value="EF-hand"/>
    <property type="match status" value="1"/>
</dbReference>
<feature type="compositionally biased region" description="Basic and acidic residues" evidence="3">
    <location>
        <begin position="13"/>
        <end position="29"/>
    </location>
</feature>
<dbReference type="PANTHER" id="PTHR44324:SF4">
    <property type="entry name" value="WD40 REPEAT DOMAIN 95"/>
    <property type="match status" value="1"/>
</dbReference>
<dbReference type="AlphaFoldDB" id="E4Z754"/>
<accession>E4Z754</accession>
<dbReference type="InterPro" id="IPR015943">
    <property type="entry name" value="WD40/YVTN_repeat-like_dom_sf"/>
</dbReference>
<evidence type="ECO:0000259" key="4">
    <source>
        <dbReference type="PROSITE" id="PS50222"/>
    </source>
</evidence>
<feature type="region of interest" description="Disordered" evidence="3">
    <location>
        <begin position="1"/>
        <end position="29"/>
    </location>
</feature>
<dbReference type="PROSITE" id="PS00018">
    <property type="entry name" value="EF_HAND_1"/>
    <property type="match status" value="1"/>
</dbReference>
<evidence type="ECO:0000256" key="1">
    <source>
        <dbReference type="ARBA" id="ARBA00022737"/>
    </source>
</evidence>